<dbReference type="EMBL" id="JAENGY010001297">
    <property type="protein sequence ID" value="KAG6950493.1"/>
    <property type="molecule type" value="Genomic_DNA"/>
</dbReference>
<accession>A0A8J5MDL5</accession>
<keyword evidence="2" id="KW-1185">Reference proteome</keyword>
<gene>
    <name evidence="1" type="ORF">JG688_00014136</name>
</gene>
<evidence type="ECO:0000313" key="1">
    <source>
        <dbReference type="EMBL" id="KAG6950493.1"/>
    </source>
</evidence>
<sequence>MYMLVYIIQTSTSRQWTKRQTNWWHGENDDGLGEFSSNELDEPNDSDDDEIVIHPDMLFDEEILSTVGIFRVDVSAASCLEIALLTCLAACTSAVMLTRVPRRTERGSYALWSESARTFPSGLHTASYRGL</sequence>
<reference evidence="1" key="1">
    <citation type="submission" date="2021-01" db="EMBL/GenBank/DDBJ databases">
        <title>Phytophthora aleatoria, a newly-described species from Pinus radiata is distinct from Phytophthora cactorum isolates based on comparative genomics.</title>
        <authorList>
            <person name="Mcdougal R."/>
            <person name="Panda P."/>
            <person name="Williams N."/>
            <person name="Studholme D.J."/>
        </authorList>
    </citation>
    <scope>NUCLEOTIDE SEQUENCE</scope>
    <source>
        <strain evidence="1">NZFS 4037</strain>
    </source>
</reference>
<evidence type="ECO:0000313" key="2">
    <source>
        <dbReference type="Proteomes" id="UP000709295"/>
    </source>
</evidence>
<dbReference type="Proteomes" id="UP000709295">
    <property type="component" value="Unassembled WGS sequence"/>
</dbReference>
<proteinExistence type="predicted"/>
<name>A0A8J5MDL5_9STRA</name>
<organism evidence="1 2">
    <name type="scientific">Phytophthora aleatoria</name>
    <dbReference type="NCBI Taxonomy" id="2496075"/>
    <lineage>
        <taxon>Eukaryota</taxon>
        <taxon>Sar</taxon>
        <taxon>Stramenopiles</taxon>
        <taxon>Oomycota</taxon>
        <taxon>Peronosporomycetes</taxon>
        <taxon>Peronosporales</taxon>
        <taxon>Peronosporaceae</taxon>
        <taxon>Phytophthora</taxon>
    </lineage>
</organism>
<protein>
    <submittedName>
        <fullName evidence="1">Uncharacterized protein</fullName>
    </submittedName>
</protein>
<comment type="caution">
    <text evidence="1">The sequence shown here is derived from an EMBL/GenBank/DDBJ whole genome shotgun (WGS) entry which is preliminary data.</text>
</comment>
<dbReference type="AlphaFoldDB" id="A0A8J5MDL5"/>